<organism evidence="4">
    <name type="scientific">bioreactor metagenome</name>
    <dbReference type="NCBI Taxonomy" id="1076179"/>
    <lineage>
        <taxon>unclassified sequences</taxon>
        <taxon>metagenomes</taxon>
        <taxon>ecological metagenomes</taxon>
    </lineage>
</organism>
<feature type="domain" description="Tyr recombinase" evidence="3">
    <location>
        <begin position="1"/>
        <end position="202"/>
    </location>
</feature>
<protein>
    <submittedName>
        <fullName evidence="4">Tyrosine recombinase XerC</fullName>
    </submittedName>
</protein>
<dbReference type="Pfam" id="PF00589">
    <property type="entry name" value="Phage_integrase"/>
    <property type="match status" value="1"/>
</dbReference>
<dbReference type="AlphaFoldDB" id="A0A645FWJ0"/>
<dbReference type="EMBL" id="VSSQ01066266">
    <property type="protein sequence ID" value="MPN18847.1"/>
    <property type="molecule type" value="Genomic_DNA"/>
</dbReference>
<dbReference type="InterPro" id="IPR013762">
    <property type="entry name" value="Integrase-like_cat_sf"/>
</dbReference>
<evidence type="ECO:0000313" key="4">
    <source>
        <dbReference type="EMBL" id="MPN18847.1"/>
    </source>
</evidence>
<evidence type="ECO:0000256" key="2">
    <source>
        <dbReference type="ARBA" id="ARBA00023172"/>
    </source>
</evidence>
<proteinExistence type="predicted"/>
<gene>
    <name evidence="4" type="primary">xerC_225</name>
    <name evidence="4" type="ORF">SDC9_166212</name>
</gene>
<evidence type="ECO:0000256" key="1">
    <source>
        <dbReference type="ARBA" id="ARBA00023125"/>
    </source>
</evidence>
<dbReference type="InterPro" id="IPR050090">
    <property type="entry name" value="Tyrosine_recombinase_XerCD"/>
</dbReference>
<evidence type="ECO:0000259" key="3">
    <source>
        <dbReference type="PROSITE" id="PS51898"/>
    </source>
</evidence>
<dbReference type="GO" id="GO:0003677">
    <property type="term" value="F:DNA binding"/>
    <property type="evidence" value="ECO:0007669"/>
    <property type="project" value="UniProtKB-KW"/>
</dbReference>
<dbReference type="GO" id="GO:0015074">
    <property type="term" value="P:DNA integration"/>
    <property type="evidence" value="ECO:0007669"/>
    <property type="project" value="InterPro"/>
</dbReference>
<reference evidence="4" key="1">
    <citation type="submission" date="2019-08" db="EMBL/GenBank/DDBJ databases">
        <authorList>
            <person name="Kucharzyk K."/>
            <person name="Murdoch R.W."/>
            <person name="Higgins S."/>
            <person name="Loffler F."/>
        </authorList>
    </citation>
    <scope>NUCLEOTIDE SEQUENCE</scope>
</reference>
<sequence length="212" mass="24000">MNHDQIIKLLDAARNTEIYLPLLFALVLGLRRGEAMGMCFSDFDFDKGSVHIQRQITVVKSSKESKTGETEYGFSTLKTEESDRVLYVPQPVLQAVKEQQSQCRLNRVQYGPEYINHDLVCCNEKGGFYNPNTMYTKYKNLLAQLGLPSIRFHDLRHSYATAMIENNVPLKTVSHMLGHTDIGITANIYCDVINSHKEAAAIAETCFFNKSV</sequence>
<dbReference type="GO" id="GO:0006310">
    <property type="term" value="P:DNA recombination"/>
    <property type="evidence" value="ECO:0007669"/>
    <property type="project" value="UniProtKB-KW"/>
</dbReference>
<dbReference type="SUPFAM" id="SSF56349">
    <property type="entry name" value="DNA breaking-rejoining enzymes"/>
    <property type="match status" value="1"/>
</dbReference>
<dbReference type="PANTHER" id="PTHR30349:SF41">
    <property type="entry name" value="INTEGRASE_RECOMBINASE PROTEIN MJ0367-RELATED"/>
    <property type="match status" value="1"/>
</dbReference>
<dbReference type="InterPro" id="IPR002104">
    <property type="entry name" value="Integrase_catalytic"/>
</dbReference>
<accession>A0A645FWJ0</accession>
<keyword evidence="1" id="KW-0238">DNA-binding</keyword>
<dbReference type="Gene3D" id="1.10.443.10">
    <property type="entry name" value="Intergrase catalytic core"/>
    <property type="match status" value="1"/>
</dbReference>
<keyword evidence="2" id="KW-0233">DNA recombination</keyword>
<dbReference type="InterPro" id="IPR011010">
    <property type="entry name" value="DNA_brk_join_enz"/>
</dbReference>
<dbReference type="PROSITE" id="PS51898">
    <property type="entry name" value="TYR_RECOMBINASE"/>
    <property type="match status" value="1"/>
</dbReference>
<name>A0A645FWJ0_9ZZZZ</name>
<dbReference type="CDD" id="cd01189">
    <property type="entry name" value="INT_ICEBs1_C_like"/>
    <property type="match status" value="1"/>
</dbReference>
<comment type="caution">
    <text evidence="4">The sequence shown here is derived from an EMBL/GenBank/DDBJ whole genome shotgun (WGS) entry which is preliminary data.</text>
</comment>
<dbReference type="PANTHER" id="PTHR30349">
    <property type="entry name" value="PHAGE INTEGRASE-RELATED"/>
    <property type="match status" value="1"/>
</dbReference>